<gene>
    <name evidence="2" type="ORF">ACFPFU_22390</name>
</gene>
<dbReference type="Pfam" id="PF01872">
    <property type="entry name" value="RibD_C"/>
    <property type="match status" value="1"/>
</dbReference>
<evidence type="ECO:0000313" key="3">
    <source>
        <dbReference type="Proteomes" id="UP001595818"/>
    </source>
</evidence>
<dbReference type="SUPFAM" id="SSF53597">
    <property type="entry name" value="Dihydrofolate reductase-like"/>
    <property type="match status" value="1"/>
</dbReference>
<dbReference type="InterPro" id="IPR002734">
    <property type="entry name" value="RibDG_C"/>
</dbReference>
<dbReference type="Gene3D" id="3.40.430.10">
    <property type="entry name" value="Dihydrofolate Reductase, subunit A"/>
    <property type="match status" value="1"/>
</dbReference>
<sequence>MRKLKLQMQISIDGYAAAGPDDEQKWVTWAWDEIKDHVLALMDSTDTEIIGRKLAVDYIPYWFDTLTKPDDPMYEVARRFSEKKRVVFTKTLEKSEWKNTDLAKGDLADEIKKLKHQDGKDIIVYGGCSFVSSLIKENLIDEYHLFINPVALGKGWRIFDEMRGWQQMKLVKSMAYESGIMLLCYQPKTD</sequence>
<keyword evidence="3" id="KW-1185">Reference proteome</keyword>
<evidence type="ECO:0000313" key="2">
    <source>
        <dbReference type="EMBL" id="MFC4874470.1"/>
    </source>
</evidence>
<dbReference type="PANTHER" id="PTHR38011:SF11">
    <property type="entry name" value="2,5-DIAMINO-6-RIBOSYLAMINO-4(3H)-PYRIMIDINONE 5'-PHOSPHATE REDUCTASE"/>
    <property type="match status" value="1"/>
</dbReference>
<comment type="caution">
    <text evidence="2">The sequence shown here is derived from an EMBL/GenBank/DDBJ whole genome shotgun (WGS) entry which is preliminary data.</text>
</comment>
<dbReference type="Proteomes" id="UP001595818">
    <property type="component" value="Unassembled WGS sequence"/>
</dbReference>
<dbReference type="PANTHER" id="PTHR38011">
    <property type="entry name" value="DIHYDROFOLATE REDUCTASE FAMILY PROTEIN (AFU_ORTHOLOGUE AFUA_8G06820)"/>
    <property type="match status" value="1"/>
</dbReference>
<dbReference type="InterPro" id="IPR024072">
    <property type="entry name" value="DHFR-like_dom_sf"/>
</dbReference>
<dbReference type="RefSeq" id="WP_377068346.1">
    <property type="nucleotide sequence ID" value="NZ_JBHSJJ010000018.1"/>
</dbReference>
<name>A0ABV9T6W0_9BACT</name>
<feature type="domain" description="Bacterial bifunctional deaminase-reductase C-terminal" evidence="1">
    <location>
        <begin position="3"/>
        <end position="181"/>
    </location>
</feature>
<evidence type="ECO:0000259" key="1">
    <source>
        <dbReference type="Pfam" id="PF01872"/>
    </source>
</evidence>
<accession>A0ABV9T6W0</accession>
<proteinExistence type="predicted"/>
<dbReference type="InterPro" id="IPR050765">
    <property type="entry name" value="Riboflavin_Biosynth_HTPR"/>
</dbReference>
<reference evidence="3" key="1">
    <citation type="journal article" date="2019" name="Int. J. Syst. Evol. Microbiol.">
        <title>The Global Catalogue of Microorganisms (GCM) 10K type strain sequencing project: providing services to taxonomists for standard genome sequencing and annotation.</title>
        <authorList>
            <consortium name="The Broad Institute Genomics Platform"/>
            <consortium name="The Broad Institute Genome Sequencing Center for Infectious Disease"/>
            <person name="Wu L."/>
            <person name="Ma J."/>
        </authorList>
    </citation>
    <scope>NUCLEOTIDE SEQUENCE [LARGE SCALE GENOMIC DNA]</scope>
    <source>
        <strain evidence="3">CGMCC 4.7466</strain>
    </source>
</reference>
<dbReference type="EMBL" id="JBHSJJ010000018">
    <property type="protein sequence ID" value="MFC4874470.1"/>
    <property type="molecule type" value="Genomic_DNA"/>
</dbReference>
<protein>
    <submittedName>
        <fullName evidence="2">Dihydrofolate reductase family protein</fullName>
    </submittedName>
</protein>
<organism evidence="2 3">
    <name type="scientific">Negadavirga shengliensis</name>
    <dbReference type="NCBI Taxonomy" id="1389218"/>
    <lineage>
        <taxon>Bacteria</taxon>
        <taxon>Pseudomonadati</taxon>
        <taxon>Bacteroidota</taxon>
        <taxon>Cytophagia</taxon>
        <taxon>Cytophagales</taxon>
        <taxon>Cyclobacteriaceae</taxon>
        <taxon>Negadavirga</taxon>
    </lineage>
</organism>